<dbReference type="Proteomes" id="UP000519023">
    <property type="component" value="Unassembled WGS sequence"/>
</dbReference>
<reference evidence="3 4" key="1">
    <citation type="submission" date="2020-04" db="EMBL/GenBank/DDBJ databases">
        <title>Sphingobium sp. AR-3-1 isolated from Arctic soil.</title>
        <authorList>
            <person name="Dahal R.H."/>
            <person name="Chaudhary D.K."/>
        </authorList>
    </citation>
    <scope>NUCLEOTIDE SEQUENCE [LARGE SCALE GENOMIC DNA]</scope>
    <source>
        <strain evidence="3 4">AR-3-1</strain>
    </source>
</reference>
<dbReference type="InterPro" id="IPR008457">
    <property type="entry name" value="Cu-R_CopD_dom"/>
</dbReference>
<name>A0A7X9ZUM4_9SPHN</name>
<feature type="transmembrane region" description="Helical" evidence="1">
    <location>
        <begin position="6"/>
        <end position="25"/>
    </location>
</feature>
<protein>
    <recommendedName>
        <fullName evidence="2">Copper resistance protein D domain-containing protein</fullName>
    </recommendedName>
</protein>
<evidence type="ECO:0000313" key="3">
    <source>
        <dbReference type="EMBL" id="NML12907.1"/>
    </source>
</evidence>
<feature type="domain" description="Copper resistance protein D" evidence="2">
    <location>
        <begin position="4"/>
        <end position="72"/>
    </location>
</feature>
<dbReference type="EMBL" id="JABBFV010000029">
    <property type="protein sequence ID" value="NML12907.1"/>
    <property type="molecule type" value="Genomic_DNA"/>
</dbReference>
<dbReference type="RefSeq" id="WP_169575229.1">
    <property type="nucleotide sequence ID" value="NZ_JABBFV010000029.1"/>
</dbReference>
<evidence type="ECO:0000313" key="4">
    <source>
        <dbReference type="Proteomes" id="UP000519023"/>
    </source>
</evidence>
<proteinExistence type="predicted"/>
<dbReference type="GO" id="GO:0016020">
    <property type="term" value="C:membrane"/>
    <property type="evidence" value="ECO:0007669"/>
    <property type="project" value="InterPro"/>
</dbReference>
<evidence type="ECO:0000259" key="2">
    <source>
        <dbReference type="Pfam" id="PF05425"/>
    </source>
</evidence>
<accession>A0A7X9ZUM4</accession>
<gene>
    <name evidence="3" type="ORF">HHL08_22705</name>
</gene>
<dbReference type="AlphaFoldDB" id="A0A7X9ZUM4"/>
<evidence type="ECO:0000256" key="1">
    <source>
        <dbReference type="SAM" id="Phobius"/>
    </source>
</evidence>
<feature type="transmembrane region" description="Helical" evidence="1">
    <location>
        <begin position="55"/>
        <end position="75"/>
    </location>
</feature>
<comment type="caution">
    <text evidence="3">The sequence shown here is derived from an EMBL/GenBank/DDBJ whole genome shotgun (WGS) entry which is preliminary data.</text>
</comment>
<keyword evidence="1" id="KW-0472">Membrane</keyword>
<sequence length="81" mass="8486">MMADQYSALLFMRHALFTAMLAMAASNRFRLIPALETGIDSGANQVAVARLRRSLWADAAAGVVILGLVGLLGTLEPPGGS</sequence>
<keyword evidence="1" id="KW-1133">Transmembrane helix</keyword>
<organism evidence="3 4">
    <name type="scientific">Sphingobium psychrophilum</name>
    <dbReference type="NCBI Taxonomy" id="2728834"/>
    <lineage>
        <taxon>Bacteria</taxon>
        <taxon>Pseudomonadati</taxon>
        <taxon>Pseudomonadota</taxon>
        <taxon>Alphaproteobacteria</taxon>
        <taxon>Sphingomonadales</taxon>
        <taxon>Sphingomonadaceae</taxon>
        <taxon>Sphingobium</taxon>
    </lineage>
</organism>
<dbReference type="Pfam" id="PF05425">
    <property type="entry name" value="CopD"/>
    <property type="match status" value="1"/>
</dbReference>
<keyword evidence="4" id="KW-1185">Reference proteome</keyword>
<keyword evidence="1" id="KW-0812">Transmembrane</keyword>